<evidence type="ECO:0000313" key="2">
    <source>
        <dbReference type="Proteomes" id="UP000887566"/>
    </source>
</evidence>
<accession>A0A914W0C9</accession>
<dbReference type="AlphaFoldDB" id="A0A914W0C9"/>
<name>A0A914W0C9_9BILA</name>
<keyword evidence="1" id="KW-0732">Signal</keyword>
<keyword evidence="2" id="KW-1185">Reference proteome</keyword>
<organism evidence="2 3">
    <name type="scientific">Plectus sambesii</name>
    <dbReference type="NCBI Taxonomy" id="2011161"/>
    <lineage>
        <taxon>Eukaryota</taxon>
        <taxon>Metazoa</taxon>
        <taxon>Ecdysozoa</taxon>
        <taxon>Nematoda</taxon>
        <taxon>Chromadorea</taxon>
        <taxon>Plectida</taxon>
        <taxon>Plectina</taxon>
        <taxon>Plectoidea</taxon>
        <taxon>Plectidae</taxon>
        <taxon>Plectus</taxon>
    </lineage>
</organism>
<feature type="signal peptide" evidence="1">
    <location>
        <begin position="1"/>
        <end position="24"/>
    </location>
</feature>
<sequence length="88" mass="9889">MRKASFFVVLVIGVSLLLVQDTEAGSLAMRLASYPYMPIWTTGTQADAPAQYDTESQSEEDVERQWAAARAASKRVRHLLDRLYAGRR</sequence>
<dbReference type="Proteomes" id="UP000887566">
    <property type="component" value="Unplaced"/>
</dbReference>
<proteinExistence type="predicted"/>
<evidence type="ECO:0000313" key="3">
    <source>
        <dbReference type="WBParaSite" id="PSAMB.scaffold2889size20718.g19517.t1"/>
    </source>
</evidence>
<evidence type="ECO:0000256" key="1">
    <source>
        <dbReference type="SAM" id="SignalP"/>
    </source>
</evidence>
<reference evidence="3" key="1">
    <citation type="submission" date="2022-11" db="UniProtKB">
        <authorList>
            <consortium name="WormBaseParasite"/>
        </authorList>
    </citation>
    <scope>IDENTIFICATION</scope>
</reference>
<protein>
    <submittedName>
        <fullName evidence="3">Uncharacterized protein</fullName>
    </submittedName>
</protein>
<feature type="chain" id="PRO_5037885119" evidence="1">
    <location>
        <begin position="25"/>
        <end position="88"/>
    </location>
</feature>
<dbReference type="WBParaSite" id="PSAMB.scaffold2889size20718.g19517.t1">
    <property type="protein sequence ID" value="PSAMB.scaffold2889size20718.g19517.t1"/>
    <property type="gene ID" value="PSAMB.scaffold2889size20718.g19517"/>
</dbReference>